<dbReference type="Pfam" id="PF22939">
    <property type="entry name" value="WHD_GPIID"/>
    <property type="match status" value="1"/>
</dbReference>
<dbReference type="Gene3D" id="3.30.160.60">
    <property type="entry name" value="Classic Zinc Finger"/>
    <property type="match status" value="2"/>
</dbReference>
<dbReference type="SUPFAM" id="SSF57667">
    <property type="entry name" value="beta-beta-alpha zinc fingers"/>
    <property type="match status" value="1"/>
</dbReference>
<dbReference type="InterPro" id="IPR036236">
    <property type="entry name" value="Znf_C2H2_sf"/>
</dbReference>
<feature type="domain" description="C2H2-type" evidence="3">
    <location>
        <begin position="853"/>
        <end position="880"/>
    </location>
</feature>
<sequence length="933" mass="107815">MLNEIEQLQKDQYSRRLGQNLARVKPFVEAMSQFGKVIEVYSNVSEIVAFVWTAGAFAKAFHELLDMYEKLGESIPMVLQFEELFKDDANMRKVLSIMWKDILEFHRQALKYFQQPMLRQIFQATWDTYKSRFSPLIENIRGHGNLIQTQAVISQIQDFRRDQDLRNAEFNKIRESQEAQRLTDLKAWLSPPNVDNDQYELCKIWKKYPGSGQWLLQNQHLKNWLDPLFPTIPPLLWINGMPGAGKTVLSSIIVDELQRLDFSPDVLYFYCKNRDPERNSYVSIGRCFLSQLLLKHKDTLVPYFYESFSRSPEPVLGSFATIESLLGVALKNCTDAYIVIDGIDECDRGERLKITQWFRSLVEGLQPPWQDRIRCLFVSQDDGIARREFKGLEMVKIERADNRADIRTFSRISANEIQVETCIPDELKVKIASKVEEVANGMFLLARLIVENLMQQTCVQDVEDELQEETLPRELKQAYSRITHRILDNVSSSARDTSLFILRWLVSAIRPIKWREIQAARAINIDQQSVELEYRKIRKDIKDLCGPLVDMREDGTVELVHSTAKSFLVEERHLDMAHVEVYNAALCLDYLNLPGFRKTADIASSVKSGYYAFMDYATPYWLRHLENGLTQPESDGSLLHELKEPVEAFLTIHFTPPRKQFYKSQDNLKKLQYFRDFDFYSNLEAAVSSARKELSFLGEMKSGEVALDLTSVVRSVRAHLETAYGNAIGKDDRDALERIYGRCPSSTMGMSTIKELTKHKKDVHTIFQEDDEDDEDDFPNETELTLPELPKLDEVIEISREPTPIPQEPSVSKPPKAKRVRITEYPCPQCQKVFSKKFNLDSHMITHGGKRDFLCSVCNMSFARETDKTRHQATHQDKRFECGGILDNGQPWGCHQKFARADTLKNHHRTAAGQACIQPYLQQQQESLYGPNM</sequence>
<dbReference type="Pfam" id="PF24883">
    <property type="entry name" value="NPHP3_N"/>
    <property type="match status" value="1"/>
</dbReference>
<protein>
    <recommendedName>
        <fullName evidence="3">C2H2-type domain-containing protein</fullName>
    </recommendedName>
</protein>
<evidence type="ECO:0000313" key="5">
    <source>
        <dbReference type="Proteomes" id="UP001446871"/>
    </source>
</evidence>
<dbReference type="InterPro" id="IPR054471">
    <property type="entry name" value="GPIID_WHD"/>
</dbReference>
<dbReference type="EMBL" id="JAQQWM010000008">
    <property type="protein sequence ID" value="KAK8053544.1"/>
    <property type="molecule type" value="Genomic_DNA"/>
</dbReference>
<keyword evidence="2" id="KW-0479">Metal-binding</keyword>
<dbReference type="InterPro" id="IPR013087">
    <property type="entry name" value="Znf_C2H2_type"/>
</dbReference>
<proteinExistence type="predicted"/>
<dbReference type="Proteomes" id="UP001446871">
    <property type="component" value="Unassembled WGS sequence"/>
</dbReference>
<accession>A0ABR1U3T7</accession>
<dbReference type="PANTHER" id="PTHR10039:SF14">
    <property type="entry name" value="NACHT DOMAIN-CONTAINING PROTEIN"/>
    <property type="match status" value="1"/>
</dbReference>
<evidence type="ECO:0000313" key="4">
    <source>
        <dbReference type="EMBL" id="KAK8053544.1"/>
    </source>
</evidence>
<dbReference type="Pfam" id="PF24809">
    <property type="entry name" value="DUF7708"/>
    <property type="match status" value="1"/>
</dbReference>
<keyword evidence="2" id="KW-0863">Zinc-finger</keyword>
<evidence type="ECO:0000256" key="2">
    <source>
        <dbReference type="PROSITE-ProRule" id="PRU00042"/>
    </source>
</evidence>
<reference evidence="4 5" key="1">
    <citation type="submission" date="2023-01" db="EMBL/GenBank/DDBJ databases">
        <title>Analysis of 21 Apiospora genomes using comparative genomics revels a genus with tremendous synthesis potential of carbohydrate active enzymes and secondary metabolites.</title>
        <authorList>
            <person name="Sorensen T."/>
        </authorList>
    </citation>
    <scope>NUCLEOTIDE SEQUENCE [LARGE SCALE GENOMIC DNA]</scope>
    <source>
        <strain evidence="4 5">CBS 83171</strain>
    </source>
</reference>
<keyword evidence="2" id="KW-0862">Zinc</keyword>
<dbReference type="PROSITE" id="PS50157">
    <property type="entry name" value="ZINC_FINGER_C2H2_2"/>
    <property type="match status" value="2"/>
</dbReference>
<dbReference type="InterPro" id="IPR027417">
    <property type="entry name" value="P-loop_NTPase"/>
</dbReference>
<gene>
    <name evidence="4" type="ORF">PG996_012845</name>
</gene>
<dbReference type="PANTHER" id="PTHR10039">
    <property type="entry name" value="AMELOGENIN"/>
    <property type="match status" value="1"/>
</dbReference>
<organism evidence="4 5">
    <name type="scientific">Apiospora saccharicola</name>
    <dbReference type="NCBI Taxonomy" id="335842"/>
    <lineage>
        <taxon>Eukaryota</taxon>
        <taxon>Fungi</taxon>
        <taxon>Dikarya</taxon>
        <taxon>Ascomycota</taxon>
        <taxon>Pezizomycotina</taxon>
        <taxon>Sordariomycetes</taxon>
        <taxon>Xylariomycetidae</taxon>
        <taxon>Amphisphaeriales</taxon>
        <taxon>Apiosporaceae</taxon>
        <taxon>Apiospora</taxon>
    </lineage>
</organism>
<keyword evidence="5" id="KW-1185">Reference proteome</keyword>
<dbReference type="PROSITE" id="PS00028">
    <property type="entry name" value="ZINC_FINGER_C2H2_1"/>
    <property type="match status" value="2"/>
</dbReference>
<feature type="domain" description="C2H2-type" evidence="3">
    <location>
        <begin position="825"/>
        <end position="852"/>
    </location>
</feature>
<evidence type="ECO:0000256" key="1">
    <source>
        <dbReference type="ARBA" id="ARBA00022737"/>
    </source>
</evidence>
<name>A0ABR1U3T7_9PEZI</name>
<dbReference type="InterPro" id="IPR056125">
    <property type="entry name" value="DUF7708"/>
</dbReference>
<dbReference type="SUPFAM" id="SSF52540">
    <property type="entry name" value="P-loop containing nucleoside triphosphate hydrolases"/>
    <property type="match status" value="1"/>
</dbReference>
<comment type="caution">
    <text evidence="4">The sequence shown here is derived from an EMBL/GenBank/DDBJ whole genome shotgun (WGS) entry which is preliminary data.</text>
</comment>
<dbReference type="SMART" id="SM00355">
    <property type="entry name" value="ZnF_C2H2"/>
    <property type="match status" value="2"/>
</dbReference>
<evidence type="ECO:0000259" key="3">
    <source>
        <dbReference type="PROSITE" id="PS50157"/>
    </source>
</evidence>
<keyword evidence="1" id="KW-0677">Repeat</keyword>
<dbReference type="Gene3D" id="3.40.50.300">
    <property type="entry name" value="P-loop containing nucleotide triphosphate hydrolases"/>
    <property type="match status" value="1"/>
</dbReference>
<dbReference type="Pfam" id="PF00096">
    <property type="entry name" value="zf-C2H2"/>
    <property type="match status" value="1"/>
</dbReference>
<dbReference type="InterPro" id="IPR056884">
    <property type="entry name" value="NPHP3-like_N"/>
</dbReference>